<name>A0ABQ8SU90_PERAM</name>
<dbReference type="Gene3D" id="3.30.420.10">
    <property type="entry name" value="Ribonuclease H-like superfamily/Ribonuclease H"/>
    <property type="match status" value="1"/>
</dbReference>
<reference evidence="1 2" key="1">
    <citation type="journal article" date="2022" name="Allergy">
        <title>Genome assembly and annotation of Periplaneta americana reveal a comprehensive cockroach allergen profile.</title>
        <authorList>
            <person name="Wang L."/>
            <person name="Xiong Q."/>
            <person name="Saelim N."/>
            <person name="Wang L."/>
            <person name="Nong W."/>
            <person name="Wan A.T."/>
            <person name="Shi M."/>
            <person name="Liu X."/>
            <person name="Cao Q."/>
            <person name="Hui J.H.L."/>
            <person name="Sookrung N."/>
            <person name="Leung T.F."/>
            <person name="Tungtrongchitr A."/>
            <person name="Tsui S.K.W."/>
        </authorList>
    </citation>
    <scope>NUCLEOTIDE SEQUENCE [LARGE SCALE GENOMIC DNA]</scope>
    <source>
        <strain evidence="1">PWHHKU_190912</strain>
    </source>
</reference>
<sequence length="260" mass="29662">LARKFVADDDDLFSRLIFSDEATFHTSGKINKHNCRVWGTQKPQRIIEHERDSPKVNVSCALSQRKLYGPFFFIEATVTGHSYLDMLELWLMPQLRQGLDDDFIFQQDGAPPHFHNAVRAYLNTEMFDRWIGISFKVCRGSLYAVMWLVVEPREFNLPTLSQRRITYVSEKLPCKYGVHSEEYLRIRTSVNWTKTGLDLTSDTKKASLMRQLGQEVSRAIDVAQSADSLGCSSGAMFGVGLDPTLVSLNGFVRGFPQPWD</sequence>
<dbReference type="InterPro" id="IPR036397">
    <property type="entry name" value="RNaseH_sf"/>
</dbReference>
<organism evidence="1 2">
    <name type="scientific">Periplaneta americana</name>
    <name type="common">American cockroach</name>
    <name type="synonym">Blatta americana</name>
    <dbReference type="NCBI Taxonomy" id="6978"/>
    <lineage>
        <taxon>Eukaryota</taxon>
        <taxon>Metazoa</taxon>
        <taxon>Ecdysozoa</taxon>
        <taxon>Arthropoda</taxon>
        <taxon>Hexapoda</taxon>
        <taxon>Insecta</taxon>
        <taxon>Pterygota</taxon>
        <taxon>Neoptera</taxon>
        <taxon>Polyneoptera</taxon>
        <taxon>Dictyoptera</taxon>
        <taxon>Blattodea</taxon>
        <taxon>Blattoidea</taxon>
        <taxon>Blattidae</taxon>
        <taxon>Blattinae</taxon>
        <taxon>Periplaneta</taxon>
    </lineage>
</organism>
<proteinExistence type="predicted"/>
<protein>
    <recommendedName>
        <fullName evidence="3">Transposase</fullName>
    </recommendedName>
</protein>
<gene>
    <name evidence="1" type="ORF">ANN_13694</name>
</gene>
<dbReference type="PANTHER" id="PTHR47326:SF1">
    <property type="entry name" value="HTH PSQ-TYPE DOMAIN-CONTAINING PROTEIN"/>
    <property type="match status" value="1"/>
</dbReference>
<evidence type="ECO:0000313" key="1">
    <source>
        <dbReference type="EMBL" id="KAJ4437756.1"/>
    </source>
</evidence>
<dbReference type="Proteomes" id="UP001148838">
    <property type="component" value="Unassembled WGS sequence"/>
</dbReference>
<evidence type="ECO:0000313" key="2">
    <source>
        <dbReference type="Proteomes" id="UP001148838"/>
    </source>
</evidence>
<comment type="caution">
    <text evidence="1">The sequence shown here is derived from an EMBL/GenBank/DDBJ whole genome shotgun (WGS) entry which is preliminary data.</text>
</comment>
<accession>A0ABQ8SU90</accession>
<dbReference type="PANTHER" id="PTHR47326">
    <property type="entry name" value="TRANSPOSABLE ELEMENT TC3 TRANSPOSASE-LIKE PROTEIN"/>
    <property type="match status" value="1"/>
</dbReference>
<dbReference type="EMBL" id="JAJSOF020000019">
    <property type="protein sequence ID" value="KAJ4437756.1"/>
    <property type="molecule type" value="Genomic_DNA"/>
</dbReference>
<evidence type="ECO:0008006" key="3">
    <source>
        <dbReference type="Google" id="ProtNLM"/>
    </source>
</evidence>
<keyword evidence="2" id="KW-1185">Reference proteome</keyword>
<feature type="non-terminal residue" evidence="1">
    <location>
        <position position="1"/>
    </location>
</feature>